<name>A0AAV4RCV3_9ARAC</name>
<evidence type="ECO:0000313" key="1">
    <source>
        <dbReference type="EMBL" id="GIY18065.1"/>
    </source>
</evidence>
<organism evidence="1 2">
    <name type="scientific">Caerostris darwini</name>
    <dbReference type="NCBI Taxonomy" id="1538125"/>
    <lineage>
        <taxon>Eukaryota</taxon>
        <taxon>Metazoa</taxon>
        <taxon>Ecdysozoa</taxon>
        <taxon>Arthropoda</taxon>
        <taxon>Chelicerata</taxon>
        <taxon>Arachnida</taxon>
        <taxon>Araneae</taxon>
        <taxon>Araneomorphae</taxon>
        <taxon>Entelegynae</taxon>
        <taxon>Araneoidea</taxon>
        <taxon>Araneidae</taxon>
        <taxon>Caerostris</taxon>
    </lineage>
</organism>
<accession>A0AAV4RCV3</accession>
<dbReference type="EMBL" id="BPLQ01005865">
    <property type="protein sequence ID" value="GIY18065.1"/>
    <property type="molecule type" value="Genomic_DNA"/>
</dbReference>
<sequence>MELQHLDSGLLGLRQVSMFPKISPNFIPLNARDVIGSSLDHPLSPGRNNNCVKSRMHSLIVEGNEFHTLIDLLGELKERPHASLLTILMQRSIDGA</sequence>
<proteinExistence type="predicted"/>
<dbReference type="AlphaFoldDB" id="A0AAV4RCV3"/>
<gene>
    <name evidence="1" type="ORF">CDAR_286761</name>
</gene>
<dbReference type="Proteomes" id="UP001054837">
    <property type="component" value="Unassembled WGS sequence"/>
</dbReference>
<protein>
    <submittedName>
        <fullName evidence="1">Uncharacterized protein</fullName>
    </submittedName>
</protein>
<keyword evidence="2" id="KW-1185">Reference proteome</keyword>
<comment type="caution">
    <text evidence="1">The sequence shown here is derived from an EMBL/GenBank/DDBJ whole genome shotgun (WGS) entry which is preliminary data.</text>
</comment>
<evidence type="ECO:0000313" key="2">
    <source>
        <dbReference type="Proteomes" id="UP001054837"/>
    </source>
</evidence>
<reference evidence="1 2" key="1">
    <citation type="submission" date="2021-06" db="EMBL/GenBank/DDBJ databases">
        <title>Caerostris darwini draft genome.</title>
        <authorList>
            <person name="Kono N."/>
            <person name="Arakawa K."/>
        </authorList>
    </citation>
    <scope>NUCLEOTIDE SEQUENCE [LARGE SCALE GENOMIC DNA]</scope>
</reference>